<comment type="similarity">
    <text evidence="7">Belongs to the glycosyltransferase 87 family.</text>
</comment>
<dbReference type="InterPro" id="IPR018584">
    <property type="entry name" value="GT87"/>
</dbReference>
<organism evidence="9 10">
    <name type="scientific">Fimbriiglobus ruber</name>
    <dbReference type="NCBI Taxonomy" id="1908690"/>
    <lineage>
        <taxon>Bacteria</taxon>
        <taxon>Pseudomonadati</taxon>
        <taxon>Planctomycetota</taxon>
        <taxon>Planctomycetia</taxon>
        <taxon>Gemmatales</taxon>
        <taxon>Gemmataceae</taxon>
        <taxon>Fimbriiglobus</taxon>
    </lineage>
</organism>
<keyword evidence="3" id="KW-0808">Transferase</keyword>
<evidence type="ECO:0000256" key="3">
    <source>
        <dbReference type="ARBA" id="ARBA00022679"/>
    </source>
</evidence>
<dbReference type="Pfam" id="PF09594">
    <property type="entry name" value="GT87"/>
    <property type="match status" value="1"/>
</dbReference>
<feature type="transmembrane region" description="Helical" evidence="8">
    <location>
        <begin position="192"/>
        <end position="210"/>
    </location>
</feature>
<comment type="subcellular location">
    <subcellularLocation>
        <location evidence="1">Cell membrane</location>
        <topology evidence="1">Multi-pass membrane protein</topology>
    </subcellularLocation>
</comment>
<evidence type="ECO:0000256" key="1">
    <source>
        <dbReference type="ARBA" id="ARBA00004651"/>
    </source>
</evidence>
<feature type="transmembrane region" description="Helical" evidence="8">
    <location>
        <begin position="160"/>
        <end position="185"/>
    </location>
</feature>
<dbReference type="AlphaFoldDB" id="A0A225E044"/>
<dbReference type="GO" id="GO:0005886">
    <property type="term" value="C:plasma membrane"/>
    <property type="evidence" value="ECO:0007669"/>
    <property type="project" value="UniProtKB-SubCell"/>
</dbReference>
<reference evidence="10" key="1">
    <citation type="submission" date="2017-06" db="EMBL/GenBank/DDBJ databases">
        <title>Genome analysis of Fimbriiglobus ruber SP5, the first member of the order Planctomycetales with confirmed chitinolytic capability.</title>
        <authorList>
            <person name="Ravin N.V."/>
            <person name="Rakitin A.L."/>
            <person name="Ivanova A.A."/>
            <person name="Beletsky A.V."/>
            <person name="Kulichevskaya I.S."/>
            <person name="Mardanov A.V."/>
            <person name="Dedysh S.N."/>
        </authorList>
    </citation>
    <scope>NUCLEOTIDE SEQUENCE [LARGE SCALE GENOMIC DNA]</scope>
    <source>
        <strain evidence="10">SP5</strain>
    </source>
</reference>
<dbReference type="Proteomes" id="UP000214646">
    <property type="component" value="Unassembled WGS sequence"/>
</dbReference>
<gene>
    <name evidence="9" type="ORF">FRUB_01515</name>
</gene>
<accession>A0A225E044</accession>
<feature type="transmembrane region" description="Helical" evidence="8">
    <location>
        <begin position="119"/>
        <end position="140"/>
    </location>
</feature>
<proteinExistence type="inferred from homology"/>
<evidence type="ECO:0000256" key="6">
    <source>
        <dbReference type="ARBA" id="ARBA00023136"/>
    </source>
</evidence>
<keyword evidence="6 8" id="KW-0472">Membrane</keyword>
<evidence type="ECO:0000256" key="5">
    <source>
        <dbReference type="ARBA" id="ARBA00022989"/>
    </source>
</evidence>
<feature type="transmembrane region" description="Helical" evidence="8">
    <location>
        <begin position="280"/>
        <end position="302"/>
    </location>
</feature>
<sequence>MRMTIPRWNWPALAAVLWVCGVSGIAVEAYLRPRGRTVFDIYAVAGHRWWAGEDLYTRQVETREFFRYSPAAAIALRPFVALPPGAGNAAWKVANAGVFLFGTWVWCRRGVPRPLSRNQTAWVFLLASPLAMTSLHIGQANLMTTGFVLLGLAAAAQDRWWRAAAFVAAATLIKVFPIALALLLGSLYWRQFPLRFAVVLAAGLVLPFLAQSPDVVARQYESWYTHLTESNDLNYDRLRSLNMMLGVYSRGAPDVPAAFDPQSKEYLAERDRRWFSQSRILFGPLVFTLIGTAAGGLVFAACAWSARWSDRRALLTRAGAWFFVWVLLFSPATENPTYSIVAPVIAWAAVESFRGGGPWAWVSGVVLLTSIFLMGPSVTDVTTPHGREFLDRYTVTTLGAVLFQLWLIANLVRDWLRSKSGAVEAEGVAKAEVTQGVN</sequence>
<comment type="caution">
    <text evidence="9">The sequence shown here is derived from an EMBL/GenBank/DDBJ whole genome shotgun (WGS) entry which is preliminary data.</text>
</comment>
<feature type="transmembrane region" description="Helical" evidence="8">
    <location>
        <begin position="360"/>
        <end position="378"/>
    </location>
</feature>
<evidence type="ECO:0000256" key="4">
    <source>
        <dbReference type="ARBA" id="ARBA00022692"/>
    </source>
</evidence>
<evidence type="ECO:0000313" key="10">
    <source>
        <dbReference type="Proteomes" id="UP000214646"/>
    </source>
</evidence>
<keyword evidence="4 8" id="KW-0812">Transmembrane</keyword>
<feature type="transmembrane region" description="Helical" evidence="8">
    <location>
        <begin position="393"/>
        <end position="412"/>
    </location>
</feature>
<keyword evidence="5 8" id="KW-1133">Transmembrane helix</keyword>
<evidence type="ECO:0000256" key="2">
    <source>
        <dbReference type="ARBA" id="ARBA00022475"/>
    </source>
</evidence>
<dbReference type="EMBL" id="NIDE01000002">
    <property type="protein sequence ID" value="OWK45184.1"/>
    <property type="molecule type" value="Genomic_DNA"/>
</dbReference>
<dbReference type="GO" id="GO:0016758">
    <property type="term" value="F:hexosyltransferase activity"/>
    <property type="evidence" value="ECO:0007669"/>
    <property type="project" value="InterPro"/>
</dbReference>
<keyword evidence="2" id="KW-1003">Cell membrane</keyword>
<protein>
    <submittedName>
        <fullName evidence="9">Uncharacterized protein</fullName>
    </submittedName>
</protein>
<evidence type="ECO:0000256" key="7">
    <source>
        <dbReference type="ARBA" id="ARBA00024033"/>
    </source>
</evidence>
<keyword evidence="10" id="KW-1185">Reference proteome</keyword>
<evidence type="ECO:0000313" key="9">
    <source>
        <dbReference type="EMBL" id="OWK45184.1"/>
    </source>
</evidence>
<evidence type="ECO:0000256" key="8">
    <source>
        <dbReference type="SAM" id="Phobius"/>
    </source>
</evidence>
<name>A0A225E044_9BACT</name>